<proteinExistence type="inferred from homology"/>
<accession>A0A059G2I1</accession>
<keyword evidence="4" id="KW-0238">DNA-binding</keyword>
<comment type="caution">
    <text evidence="8">The sequence shown here is derived from an EMBL/GenBank/DDBJ whole genome shotgun (WGS) entry which is preliminary data.</text>
</comment>
<feature type="domain" description="RNA polymerase sigma factor 70 region 4 type 2" evidence="7">
    <location>
        <begin position="135"/>
        <end position="184"/>
    </location>
</feature>
<dbReference type="InterPro" id="IPR039425">
    <property type="entry name" value="RNA_pol_sigma-70-like"/>
</dbReference>
<evidence type="ECO:0000256" key="4">
    <source>
        <dbReference type="ARBA" id="ARBA00023125"/>
    </source>
</evidence>
<evidence type="ECO:0000259" key="6">
    <source>
        <dbReference type="Pfam" id="PF04542"/>
    </source>
</evidence>
<dbReference type="Proteomes" id="UP000024942">
    <property type="component" value="Unassembled WGS sequence"/>
</dbReference>
<evidence type="ECO:0000256" key="3">
    <source>
        <dbReference type="ARBA" id="ARBA00023082"/>
    </source>
</evidence>
<dbReference type="STRING" id="1280953.HOC_17416"/>
<keyword evidence="3" id="KW-0731">Sigma factor</keyword>
<protein>
    <submittedName>
        <fullName evidence="8">ECF subfamily RNA polymerase sigma factor</fullName>
    </submittedName>
</protein>
<sequence length="201" mass="22544">MTMQEPGNARAARRPLVGESFALRGSAALDEIFRLQYDQLLRFSRIRIGNHPDAEDLVQDAFLSVRRAYPDKGIDELRPLLFTALRNLTLDYLKSGYAKQRRSSAEIGDLDDVLACSRSVTPETQVIDTQLLAIAETAIAALGDRQREALRLSRFERLTHNEIARRLSVSPRTVRSDITEALAAISKSLARADQRHPSETE</sequence>
<dbReference type="OrthoDB" id="9794372at2"/>
<dbReference type="eggNOG" id="COG1595">
    <property type="taxonomic scope" value="Bacteria"/>
</dbReference>
<dbReference type="PANTHER" id="PTHR43133:SF8">
    <property type="entry name" value="RNA POLYMERASE SIGMA FACTOR HI_1459-RELATED"/>
    <property type="match status" value="1"/>
</dbReference>
<dbReference type="SUPFAM" id="SSF88946">
    <property type="entry name" value="Sigma2 domain of RNA polymerase sigma factors"/>
    <property type="match status" value="1"/>
</dbReference>
<dbReference type="InterPro" id="IPR036388">
    <property type="entry name" value="WH-like_DNA-bd_sf"/>
</dbReference>
<evidence type="ECO:0000256" key="2">
    <source>
        <dbReference type="ARBA" id="ARBA00023015"/>
    </source>
</evidence>
<dbReference type="NCBIfam" id="TIGR02937">
    <property type="entry name" value="sigma70-ECF"/>
    <property type="match status" value="1"/>
</dbReference>
<dbReference type="InterPro" id="IPR007627">
    <property type="entry name" value="RNA_pol_sigma70_r2"/>
</dbReference>
<keyword evidence="5" id="KW-0804">Transcription</keyword>
<dbReference type="InterPro" id="IPR013249">
    <property type="entry name" value="RNA_pol_sigma70_r4_t2"/>
</dbReference>
<dbReference type="Pfam" id="PF04542">
    <property type="entry name" value="Sigma70_r2"/>
    <property type="match status" value="1"/>
</dbReference>
<dbReference type="PATRIC" id="fig|1280953.3.peg.3486"/>
<dbReference type="GO" id="GO:0006352">
    <property type="term" value="P:DNA-templated transcription initiation"/>
    <property type="evidence" value="ECO:0007669"/>
    <property type="project" value="InterPro"/>
</dbReference>
<evidence type="ECO:0000313" key="8">
    <source>
        <dbReference type="EMBL" id="KDA01072.1"/>
    </source>
</evidence>
<reference evidence="8 9" key="1">
    <citation type="journal article" date="2014" name="Antonie Van Leeuwenhoek">
        <title>Hyphomonas beringensis sp. nov. and Hyphomonas chukchiensis sp. nov., isolated from surface seawater of the Bering Sea and Chukchi Sea.</title>
        <authorList>
            <person name="Li C."/>
            <person name="Lai Q."/>
            <person name="Li G."/>
            <person name="Dong C."/>
            <person name="Wang J."/>
            <person name="Liao Y."/>
            <person name="Shao Z."/>
        </authorList>
    </citation>
    <scope>NUCLEOTIDE SEQUENCE [LARGE SCALE GENOMIC DNA]</scope>
    <source>
        <strain evidence="8 9">SCH89</strain>
    </source>
</reference>
<keyword evidence="9" id="KW-1185">Reference proteome</keyword>
<dbReference type="Gene3D" id="1.10.10.10">
    <property type="entry name" value="Winged helix-like DNA-binding domain superfamily/Winged helix DNA-binding domain"/>
    <property type="match status" value="1"/>
</dbReference>
<dbReference type="InterPro" id="IPR014284">
    <property type="entry name" value="RNA_pol_sigma-70_dom"/>
</dbReference>
<dbReference type="AlphaFoldDB" id="A0A059G2I1"/>
<dbReference type="RefSeq" id="WP_051625045.1">
    <property type="nucleotide sequence ID" value="NZ_ARYL01000037.1"/>
</dbReference>
<dbReference type="InterPro" id="IPR013324">
    <property type="entry name" value="RNA_pol_sigma_r3/r4-like"/>
</dbReference>
<dbReference type="SUPFAM" id="SSF88659">
    <property type="entry name" value="Sigma3 and sigma4 domains of RNA polymerase sigma factors"/>
    <property type="match status" value="1"/>
</dbReference>
<evidence type="ECO:0000256" key="5">
    <source>
        <dbReference type="ARBA" id="ARBA00023163"/>
    </source>
</evidence>
<organism evidence="8 9">
    <name type="scientific">Hyphomonas oceanitis SCH89</name>
    <dbReference type="NCBI Taxonomy" id="1280953"/>
    <lineage>
        <taxon>Bacteria</taxon>
        <taxon>Pseudomonadati</taxon>
        <taxon>Pseudomonadota</taxon>
        <taxon>Alphaproteobacteria</taxon>
        <taxon>Hyphomonadales</taxon>
        <taxon>Hyphomonadaceae</taxon>
        <taxon>Hyphomonas</taxon>
    </lineage>
</organism>
<dbReference type="PANTHER" id="PTHR43133">
    <property type="entry name" value="RNA POLYMERASE ECF-TYPE SIGMA FACTO"/>
    <property type="match status" value="1"/>
</dbReference>
<evidence type="ECO:0000256" key="1">
    <source>
        <dbReference type="ARBA" id="ARBA00010641"/>
    </source>
</evidence>
<dbReference type="Pfam" id="PF08281">
    <property type="entry name" value="Sigma70_r4_2"/>
    <property type="match status" value="1"/>
</dbReference>
<evidence type="ECO:0000259" key="7">
    <source>
        <dbReference type="Pfam" id="PF08281"/>
    </source>
</evidence>
<dbReference type="GO" id="GO:0003677">
    <property type="term" value="F:DNA binding"/>
    <property type="evidence" value="ECO:0007669"/>
    <property type="project" value="UniProtKB-KW"/>
</dbReference>
<gene>
    <name evidence="8" type="ORF">HOC_17416</name>
</gene>
<evidence type="ECO:0000313" key="9">
    <source>
        <dbReference type="Proteomes" id="UP000024942"/>
    </source>
</evidence>
<dbReference type="Gene3D" id="1.10.1740.10">
    <property type="match status" value="1"/>
</dbReference>
<comment type="similarity">
    <text evidence="1">Belongs to the sigma-70 factor family. ECF subfamily.</text>
</comment>
<dbReference type="GO" id="GO:0016987">
    <property type="term" value="F:sigma factor activity"/>
    <property type="evidence" value="ECO:0007669"/>
    <property type="project" value="UniProtKB-KW"/>
</dbReference>
<dbReference type="InterPro" id="IPR013325">
    <property type="entry name" value="RNA_pol_sigma_r2"/>
</dbReference>
<dbReference type="EMBL" id="ARYL01000037">
    <property type="protein sequence ID" value="KDA01072.1"/>
    <property type="molecule type" value="Genomic_DNA"/>
</dbReference>
<feature type="domain" description="RNA polymerase sigma-70 region 2" evidence="6">
    <location>
        <begin position="37"/>
        <end position="95"/>
    </location>
</feature>
<name>A0A059G2I1_9PROT</name>
<keyword evidence="2" id="KW-0805">Transcription regulation</keyword>